<dbReference type="EMBL" id="AHOM02000010">
    <property type="protein sequence ID" value="EJZ40537.1"/>
    <property type="molecule type" value="Genomic_DNA"/>
</dbReference>
<gene>
    <name evidence="1" type="ORF">LEP1GSC178_1098</name>
</gene>
<proteinExistence type="predicted"/>
<evidence type="ECO:0000313" key="1">
    <source>
        <dbReference type="EMBL" id="EJZ40537.1"/>
    </source>
</evidence>
<sequence>MILPREEIVFEIPCPRIVRMVHGKSYERIFFGRKKEDAGTEREKVLDPSPFIN</sequence>
<accession>A0ABN0H4G6</accession>
<organism evidence="1 2">
    <name type="scientific">Leptospira licerasiae str. MMD4847</name>
    <dbReference type="NCBI Taxonomy" id="1049971"/>
    <lineage>
        <taxon>Bacteria</taxon>
        <taxon>Pseudomonadati</taxon>
        <taxon>Spirochaetota</taxon>
        <taxon>Spirochaetia</taxon>
        <taxon>Leptospirales</taxon>
        <taxon>Leptospiraceae</taxon>
        <taxon>Leptospira</taxon>
    </lineage>
</organism>
<name>A0ABN0H4G6_9LEPT</name>
<comment type="caution">
    <text evidence="1">The sequence shown here is derived from an EMBL/GenBank/DDBJ whole genome shotgun (WGS) entry which is preliminary data.</text>
</comment>
<protein>
    <submittedName>
        <fullName evidence="1">Uncharacterized protein</fullName>
    </submittedName>
</protein>
<dbReference type="Proteomes" id="UP000018720">
    <property type="component" value="Unassembled WGS sequence"/>
</dbReference>
<keyword evidence="2" id="KW-1185">Reference proteome</keyword>
<reference evidence="1 2" key="1">
    <citation type="submission" date="2012-08" db="EMBL/GenBank/DDBJ databases">
        <authorList>
            <person name="Harkins D.M."/>
            <person name="Durkin A.S."/>
            <person name="Selengut J.D."/>
            <person name="Sanka R."/>
            <person name="DePew J."/>
            <person name="Purushe J."/>
            <person name="Matthias M.A."/>
            <person name="Vinetz J.M."/>
            <person name="Sutton G.G."/>
            <person name="Nelson W.C."/>
            <person name="Fouts D.E."/>
        </authorList>
    </citation>
    <scope>NUCLEOTIDE SEQUENCE [LARGE SCALE GENOMIC DNA]</scope>
    <source>
        <strain evidence="1 2">MMD4847</strain>
    </source>
</reference>
<evidence type="ECO:0000313" key="2">
    <source>
        <dbReference type="Proteomes" id="UP000018720"/>
    </source>
</evidence>